<name>A0A1I2AI24_9BACT</name>
<keyword evidence="2" id="KW-1133">Transmembrane helix</keyword>
<dbReference type="AlphaFoldDB" id="A0A1I2AI24"/>
<feature type="transmembrane region" description="Helical" evidence="2">
    <location>
        <begin position="21"/>
        <end position="40"/>
    </location>
</feature>
<dbReference type="EMBL" id="FONY01000001">
    <property type="protein sequence ID" value="SFE43694.1"/>
    <property type="molecule type" value="Genomic_DNA"/>
</dbReference>
<feature type="transmembrane region" description="Helical" evidence="2">
    <location>
        <begin position="46"/>
        <end position="66"/>
    </location>
</feature>
<dbReference type="RefSeq" id="WP_143090737.1">
    <property type="nucleotide sequence ID" value="NZ_FONY01000001.1"/>
</dbReference>
<keyword evidence="2" id="KW-0812">Transmembrane</keyword>
<gene>
    <name evidence="3" type="ORF">SAMN04488541_1001184</name>
</gene>
<proteinExistence type="predicted"/>
<feature type="region of interest" description="Disordered" evidence="1">
    <location>
        <begin position="391"/>
        <end position="412"/>
    </location>
</feature>
<evidence type="ECO:0000256" key="1">
    <source>
        <dbReference type="SAM" id="MobiDB-lite"/>
    </source>
</evidence>
<evidence type="ECO:0000313" key="4">
    <source>
        <dbReference type="Proteomes" id="UP000199513"/>
    </source>
</evidence>
<feature type="transmembrane region" description="Helical" evidence="2">
    <location>
        <begin position="232"/>
        <end position="254"/>
    </location>
</feature>
<organism evidence="3 4">
    <name type="scientific">Thermoflexibacter ruber</name>
    <dbReference type="NCBI Taxonomy" id="1003"/>
    <lineage>
        <taxon>Bacteria</taxon>
        <taxon>Pseudomonadati</taxon>
        <taxon>Bacteroidota</taxon>
        <taxon>Cytophagia</taxon>
        <taxon>Cytophagales</taxon>
        <taxon>Thermoflexibacteraceae</taxon>
        <taxon>Thermoflexibacter</taxon>
    </lineage>
</organism>
<accession>A0A1I2AI24</accession>
<keyword evidence="4" id="KW-1185">Reference proteome</keyword>
<dbReference type="Proteomes" id="UP000199513">
    <property type="component" value="Unassembled WGS sequence"/>
</dbReference>
<keyword evidence="2" id="KW-0472">Membrane</keyword>
<evidence type="ECO:0000256" key="2">
    <source>
        <dbReference type="SAM" id="Phobius"/>
    </source>
</evidence>
<sequence length="412" mass="47532">MRIHTSTTNVLTIHFGSYMPHVWFIVGFSLSVLEATLLFFNTVGSLQFLIILLSISVTLIITVLLASMNEHFKMFLDKEKQMLIIAQRKSQVVIPYDNFKAIWINRVSNPNLEGETLIQVNILRHKASSLEIYHGKSYNELKSNIETLITFLPLPIYVTSIDDAQKEPFLGQFASIKNVFLDISPEVKLKVTIPEKQYSPMRISNRRVHNISIFANDQAIWLEWNVLKWSSIIAILLSIFVCITFIYASIKFFARTSLLGYIPVMIGIALLCFAIYSLLYYYLSRQVIFIDSEKMIYRKTLFSSQEEVIIPIKEIKRSQGNLINQYKPLHIKMESSLQIPEYQNSAGELFYTANPFSWEHKEIDLQALSIAERFLLEDVVLEMVESNAKDQAELDASNEDEQEEITFIKKQG</sequence>
<feature type="transmembrane region" description="Helical" evidence="2">
    <location>
        <begin position="260"/>
        <end position="283"/>
    </location>
</feature>
<protein>
    <submittedName>
        <fullName evidence="3">Uncharacterized protein</fullName>
    </submittedName>
</protein>
<reference evidence="4" key="1">
    <citation type="submission" date="2016-10" db="EMBL/GenBank/DDBJ databases">
        <authorList>
            <person name="Varghese N."/>
            <person name="Submissions S."/>
        </authorList>
    </citation>
    <scope>NUCLEOTIDE SEQUENCE [LARGE SCALE GENOMIC DNA]</scope>
    <source>
        <strain>GEY</strain>
        <strain evidence="4">DSM 9560</strain>
    </source>
</reference>
<evidence type="ECO:0000313" key="3">
    <source>
        <dbReference type="EMBL" id="SFE43694.1"/>
    </source>
</evidence>